<sequence length="630" mass="69961">MKFNVSGISESRVVLELPKFPSPVRPGGEVELRCHVDGSGEMRYEWFKNTKSLMTNEHIKVKSKKKLHIQNVSTKDNGVYSCLARNEAGSSPIKESYPLVVPENETATIKVVPQNVIVKRGEQASMHCVYENADSVEWYFKEIGPLADEDDERMAFENGTLVIRAAEHRDQGVYACHDLHNLSDASLEPSLPDQIAVVGQDQELQVSCLEPAGLPGPRVFWRDPRGHLISDAGPVRVQENTLLIAKARVSEDGGNYTCIAENLAGTSEIVVQVIVSTPSTLTSSPESLSVMEGDPATLMCSYTGMEAPVTHAQWVKDGEPLKETGGPSRHRVTDRHGNVTLHYRSTSLADKGSYACEIHTKGFPALRSKSATLNVKEKLKFSPPPVDKKLELNSTTKVYCKAQGATNPTVRWIKEHEGEKFPDHVQDINGTLHFNGVLETDRGRYICIASNAQGSINHTIQIEVVIAPKFTELPQNPTEAMEGYPVMLHCAAEGDPTPQIHWDKDSTLNNLDDPRLQVLANGSLYIKEAYLSDEGKYGCTAAGDGYRSDMDVENYDGSMMTKTVTITLGVAGAYMILVIGLMLYCRYRRRRRKQQYLQEQGEEKLENGDIHEEQTELKEMNPKQNGEQMN</sequence>
<evidence type="ECO:0000313" key="5">
    <source>
        <dbReference type="EMBL" id="CAG5101109.1"/>
    </source>
</evidence>
<keyword evidence="3" id="KW-1133">Transmembrane helix</keyword>
<dbReference type="PROSITE" id="PS50835">
    <property type="entry name" value="IG_LIKE"/>
    <property type="match status" value="6"/>
</dbReference>
<feature type="domain" description="Ig-like" evidence="4">
    <location>
        <begin position="383"/>
        <end position="463"/>
    </location>
</feature>
<dbReference type="PANTHER" id="PTHR10075:SF102">
    <property type="entry name" value="OFF-TRACK2-RELATED"/>
    <property type="match status" value="1"/>
</dbReference>
<feature type="domain" description="Ig-like" evidence="4">
    <location>
        <begin position="468"/>
        <end position="565"/>
    </location>
</feature>
<organism evidence="5 6">
    <name type="scientific">Cotesia congregata</name>
    <name type="common">Parasitoid wasp</name>
    <name type="synonym">Apanteles congregatus</name>
    <dbReference type="NCBI Taxonomy" id="51543"/>
    <lineage>
        <taxon>Eukaryota</taxon>
        <taxon>Metazoa</taxon>
        <taxon>Ecdysozoa</taxon>
        <taxon>Arthropoda</taxon>
        <taxon>Hexapoda</taxon>
        <taxon>Insecta</taxon>
        <taxon>Pterygota</taxon>
        <taxon>Neoptera</taxon>
        <taxon>Endopterygota</taxon>
        <taxon>Hymenoptera</taxon>
        <taxon>Apocrita</taxon>
        <taxon>Ichneumonoidea</taxon>
        <taxon>Braconidae</taxon>
        <taxon>Microgastrinae</taxon>
        <taxon>Cotesia</taxon>
    </lineage>
</organism>
<dbReference type="InterPro" id="IPR007110">
    <property type="entry name" value="Ig-like_dom"/>
</dbReference>
<dbReference type="PANTHER" id="PTHR10075">
    <property type="entry name" value="BASIGIN RELATED"/>
    <property type="match status" value="1"/>
</dbReference>
<evidence type="ECO:0000256" key="3">
    <source>
        <dbReference type="SAM" id="Phobius"/>
    </source>
</evidence>
<accession>A0A8J2MX06</accession>
<dbReference type="InterPro" id="IPR003599">
    <property type="entry name" value="Ig_sub"/>
</dbReference>
<dbReference type="FunFam" id="2.60.40.10:FF:000107">
    <property type="entry name" value="Myosin, light chain kinase a"/>
    <property type="match status" value="1"/>
</dbReference>
<dbReference type="Pfam" id="PF13927">
    <property type="entry name" value="Ig_3"/>
    <property type="match status" value="2"/>
</dbReference>
<dbReference type="Gene3D" id="2.60.40.10">
    <property type="entry name" value="Immunoglobulins"/>
    <property type="match status" value="6"/>
</dbReference>
<feature type="transmembrane region" description="Helical" evidence="3">
    <location>
        <begin position="564"/>
        <end position="585"/>
    </location>
</feature>
<dbReference type="SMART" id="SM00409">
    <property type="entry name" value="IG"/>
    <property type="match status" value="6"/>
</dbReference>
<dbReference type="SMART" id="SM00408">
    <property type="entry name" value="IGc2"/>
    <property type="match status" value="6"/>
</dbReference>
<evidence type="ECO:0000256" key="2">
    <source>
        <dbReference type="SAM" id="MobiDB-lite"/>
    </source>
</evidence>
<dbReference type="InterPro" id="IPR003598">
    <property type="entry name" value="Ig_sub2"/>
</dbReference>
<keyword evidence="5" id="KW-0418">Kinase</keyword>
<dbReference type="InterPro" id="IPR036179">
    <property type="entry name" value="Ig-like_dom_sf"/>
</dbReference>
<evidence type="ECO:0000313" key="6">
    <source>
        <dbReference type="Proteomes" id="UP000786811"/>
    </source>
</evidence>
<keyword evidence="3" id="KW-0812">Transmembrane</keyword>
<dbReference type="OrthoDB" id="2413561at2759"/>
<dbReference type="AlphaFoldDB" id="A0A8J2MX06"/>
<dbReference type="InterPro" id="IPR013098">
    <property type="entry name" value="Ig_I-set"/>
</dbReference>
<dbReference type="GO" id="GO:0016301">
    <property type="term" value="F:kinase activity"/>
    <property type="evidence" value="ECO:0007669"/>
    <property type="project" value="UniProtKB-KW"/>
</dbReference>
<proteinExistence type="predicted"/>
<evidence type="ECO:0000256" key="1">
    <source>
        <dbReference type="ARBA" id="ARBA00023319"/>
    </source>
</evidence>
<keyword evidence="6" id="KW-1185">Reference proteome</keyword>
<feature type="domain" description="Ig-like" evidence="4">
    <location>
        <begin position="189"/>
        <end position="276"/>
    </location>
</feature>
<comment type="caution">
    <text evidence="5">The sequence shown here is derived from an EMBL/GenBank/DDBJ whole genome shotgun (WGS) entry which is preliminary data.</text>
</comment>
<keyword evidence="5" id="KW-0808">Transferase</keyword>
<gene>
    <name evidence="5" type="ORF">HICCMSTLAB_LOCUS10182</name>
</gene>
<feature type="compositionally biased region" description="Basic and acidic residues" evidence="2">
    <location>
        <begin position="601"/>
        <end position="621"/>
    </location>
</feature>
<feature type="region of interest" description="Disordered" evidence="2">
    <location>
        <begin position="600"/>
        <end position="630"/>
    </location>
</feature>
<dbReference type="InterPro" id="IPR013783">
    <property type="entry name" value="Ig-like_fold"/>
</dbReference>
<protein>
    <submittedName>
        <fullName evidence="5">Similar to Ptk7: Inactive tyrosine-protein kinase 7 (Mus musculus)</fullName>
    </submittedName>
</protein>
<keyword evidence="1" id="KW-0393">Immunoglobulin domain</keyword>
<dbReference type="Pfam" id="PF07679">
    <property type="entry name" value="I-set"/>
    <property type="match status" value="4"/>
</dbReference>
<reference evidence="5" key="1">
    <citation type="submission" date="2021-04" db="EMBL/GenBank/DDBJ databases">
        <authorList>
            <person name="Chebbi M.A.C M."/>
        </authorList>
    </citation>
    <scope>NUCLEOTIDE SEQUENCE</scope>
</reference>
<keyword evidence="3" id="KW-0472">Membrane</keyword>
<dbReference type="SUPFAM" id="SSF48726">
    <property type="entry name" value="Immunoglobulin"/>
    <property type="match status" value="6"/>
</dbReference>
<feature type="domain" description="Ig-like" evidence="4">
    <location>
        <begin position="278"/>
        <end position="374"/>
    </location>
</feature>
<dbReference type="EMBL" id="CAJNRD030001122">
    <property type="protein sequence ID" value="CAG5101109.1"/>
    <property type="molecule type" value="Genomic_DNA"/>
</dbReference>
<evidence type="ECO:0000259" key="4">
    <source>
        <dbReference type="PROSITE" id="PS50835"/>
    </source>
</evidence>
<dbReference type="CDD" id="cd00096">
    <property type="entry name" value="Ig"/>
    <property type="match status" value="1"/>
</dbReference>
<feature type="domain" description="Ig-like" evidence="4">
    <location>
        <begin position="102"/>
        <end position="188"/>
    </location>
</feature>
<dbReference type="Proteomes" id="UP000786811">
    <property type="component" value="Unassembled WGS sequence"/>
</dbReference>
<feature type="domain" description="Ig-like" evidence="4">
    <location>
        <begin position="11"/>
        <end position="100"/>
    </location>
</feature>
<dbReference type="GO" id="GO:0048468">
    <property type="term" value="P:cell development"/>
    <property type="evidence" value="ECO:0007669"/>
    <property type="project" value="UniProtKB-ARBA"/>
</dbReference>
<name>A0A8J2MX06_COTCN</name>